<dbReference type="RefSeq" id="WP_145062737.1">
    <property type="nucleotide sequence ID" value="NZ_CP036287.1"/>
</dbReference>
<dbReference type="InterPro" id="IPR029058">
    <property type="entry name" value="AB_hydrolase_fold"/>
</dbReference>
<dbReference type="InterPro" id="IPR000073">
    <property type="entry name" value="AB_hydrolase_1"/>
</dbReference>
<protein>
    <submittedName>
        <fullName evidence="4">Putative hydrolase</fullName>
    </submittedName>
</protein>
<dbReference type="AlphaFoldDB" id="A0A518BFM9"/>
<evidence type="ECO:0000256" key="2">
    <source>
        <dbReference type="PIRSR" id="PIRSR005211-1"/>
    </source>
</evidence>
<dbReference type="PANTHER" id="PTHR10794:SF63">
    <property type="entry name" value="ALPHA_BETA HYDROLASE 1, ISOFORM A"/>
    <property type="match status" value="1"/>
</dbReference>
<accession>A0A518BFM9</accession>
<comment type="similarity">
    <text evidence="1">Belongs to the AB hydrolase superfamily. AB hydrolase 4 family.</text>
</comment>
<dbReference type="InterPro" id="IPR012020">
    <property type="entry name" value="ABHD4"/>
</dbReference>
<feature type="active site" description="Charge relay system" evidence="2">
    <location>
        <position position="305"/>
    </location>
</feature>
<dbReference type="GO" id="GO:0034338">
    <property type="term" value="F:short-chain carboxylesterase activity"/>
    <property type="evidence" value="ECO:0007669"/>
    <property type="project" value="TreeGrafter"/>
</dbReference>
<dbReference type="InterPro" id="IPR050960">
    <property type="entry name" value="AB_hydrolase_4_sf"/>
</dbReference>
<dbReference type="PIRSF" id="PIRSF005211">
    <property type="entry name" value="Ab_hydro_YheT"/>
    <property type="match status" value="1"/>
</dbReference>
<keyword evidence="4" id="KW-0378">Hydrolase</keyword>
<dbReference type="Gene3D" id="3.40.50.1820">
    <property type="entry name" value="alpha/beta hydrolase"/>
    <property type="match status" value="1"/>
</dbReference>
<evidence type="ECO:0000256" key="1">
    <source>
        <dbReference type="ARBA" id="ARBA00010884"/>
    </source>
</evidence>
<proteinExistence type="inferred from homology"/>
<organism evidence="4 5">
    <name type="scientific">Engelhardtia mirabilis</name>
    <dbReference type="NCBI Taxonomy" id="2528011"/>
    <lineage>
        <taxon>Bacteria</taxon>
        <taxon>Pseudomonadati</taxon>
        <taxon>Planctomycetota</taxon>
        <taxon>Planctomycetia</taxon>
        <taxon>Planctomycetia incertae sedis</taxon>
        <taxon>Engelhardtia</taxon>
    </lineage>
</organism>
<dbReference type="Pfam" id="PF00561">
    <property type="entry name" value="Abhydrolase_1"/>
    <property type="match status" value="1"/>
</dbReference>
<sequence>MPRSLDLDLPHYTPPPALGGGRRMTLLAAMPRPWLADFAAAGRPREFVVEPGTRVLGLCHWQAEPQSAPTAVLMHGLTGSAESAYVVGTAQKLVGAGFNVVRLNARNCGGTEHLSQTLYHAAMAGDPIAVLRELAEVDRLPRLYLVGFSMGGSISLLAATRVAELPTALRGLAVVSPPLDLDACSWRLEANSFNRGLGRRFLREFRDVLAERERHHGAGVDLAPLESISTIREFDSLYTAPLGGFDSLEHYYATGTVRGRLHLIDRPGLLIHAIDDPIVDPAAFLEPELADHPTVHAQISTTGGHVGFVGGRRATGPRGLDPDRRWAENRIVDFLVALELEQGQVPARVAAEQDGTPQTV</sequence>
<dbReference type="GO" id="GO:0047372">
    <property type="term" value="F:monoacylglycerol lipase activity"/>
    <property type="evidence" value="ECO:0007669"/>
    <property type="project" value="TreeGrafter"/>
</dbReference>
<dbReference type="KEGG" id="pbap:Pla133_08560"/>
<keyword evidence="5" id="KW-1185">Reference proteome</keyword>
<dbReference type="Proteomes" id="UP000316921">
    <property type="component" value="Chromosome"/>
</dbReference>
<evidence type="ECO:0000313" key="4">
    <source>
        <dbReference type="EMBL" id="QDU65790.1"/>
    </source>
</evidence>
<dbReference type="EMBL" id="CP036287">
    <property type="protein sequence ID" value="QDU65790.1"/>
    <property type="molecule type" value="Genomic_DNA"/>
</dbReference>
<reference evidence="4 5" key="1">
    <citation type="submission" date="2019-02" db="EMBL/GenBank/DDBJ databases">
        <title>Deep-cultivation of Planctomycetes and their phenomic and genomic characterization uncovers novel biology.</title>
        <authorList>
            <person name="Wiegand S."/>
            <person name="Jogler M."/>
            <person name="Boedeker C."/>
            <person name="Pinto D."/>
            <person name="Vollmers J."/>
            <person name="Rivas-Marin E."/>
            <person name="Kohn T."/>
            <person name="Peeters S.H."/>
            <person name="Heuer A."/>
            <person name="Rast P."/>
            <person name="Oberbeckmann S."/>
            <person name="Bunk B."/>
            <person name="Jeske O."/>
            <person name="Meyerdierks A."/>
            <person name="Storesund J.E."/>
            <person name="Kallscheuer N."/>
            <person name="Luecker S."/>
            <person name="Lage O.M."/>
            <person name="Pohl T."/>
            <person name="Merkel B.J."/>
            <person name="Hornburger P."/>
            <person name="Mueller R.-W."/>
            <person name="Bruemmer F."/>
            <person name="Labrenz M."/>
            <person name="Spormann A.M."/>
            <person name="Op den Camp H."/>
            <person name="Overmann J."/>
            <person name="Amann R."/>
            <person name="Jetten M.S.M."/>
            <person name="Mascher T."/>
            <person name="Medema M.H."/>
            <person name="Devos D.P."/>
            <person name="Kaster A.-K."/>
            <person name="Ovreas L."/>
            <person name="Rohde M."/>
            <person name="Galperin M.Y."/>
            <person name="Jogler C."/>
        </authorList>
    </citation>
    <scope>NUCLEOTIDE SEQUENCE [LARGE SCALE GENOMIC DNA]</scope>
    <source>
        <strain evidence="4 5">Pla133</strain>
    </source>
</reference>
<dbReference type="SUPFAM" id="SSF53474">
    <property type="entry name" value="alpha/beta-Hydrolases"/>
    <property type="match status" value="1"/>
</dbReference>
<feature type="domain" description="AB hydrolase-1" evidence="3">
    <location>
        <begin position="72"/>
        <end position="217"/>
    </location>
</feature>
<feature type="active site" description="Charge relay system" evidence="2">
    <location>
        <position position="149"/>
    </location>
</feature>
<gene>
    <name evidence="4" type="ORF">Pla133_08560</name>
</gene>
<evidence type="ECO:0000313" key="5">
    <source>
        <dbReference type="Proteomes" id="UP000316921"/>
    </source>
</evidence>
<name>A0A518BFM9_9BACT</name>
<evidence type="ECO:0000259" key="3">
    <source>
        <dbReference type="Pfam" id="PF00561"/>
    </source>
</evidence>
<feature type="active site" description="Charge relay system" evidence="2">
    <location>
        <position position="276"/>
    </location>
</feature>
<dbReference type="PANTHER" id="PTHR10794">
    <property type="entry name" value="ABHYDROLASE DOMAIN-CONTAINING PROTEIN"/>
    <property type="match status" value="1"/>
</dbReference>